<dbReference type="PROSITE" id="PS50977">
    <property type="entry name" value="HTH_TETR_2"/>
    <property type="match status" value="1"/>
</dbReference>
<sequence length="259" mass="28448">MAEPPSGLLAEKLPPVSDIIDAVSDASTAIPKRADARTTRWTEHRIKVRAEFVEASIRAIDTIGPNATLDDICTELGVRKPKLYRFFDDKSDLYSAILENVSTTLWGRLASSINFYEDSVEDIITHLSSEYADVVSEHPNLVTFLVTGQYSGSATHPLDAARTSIDRATAISEDVLANFISSSDRLELTIYSIFGIAASGADWWIRSERPGRTALPKELFVAQLVRSILAVVIANVDADGDFDVSQPLHLARTSDDFDF</sequence>
<reference evidence="4 5" key="1">
    <citation type="submission" date="2011-12" db="EMBL/GenBank/DDBJ databases">
        <title>Whole genome shotgun sequence of Gordonia effusa NBRC 100432.</title>
        <authorList>
            <person name="Yoshida I."/>
            <person name="Takarada H."/>
            <person name="Hosoyama A."/>
            <person name="Tsuchikane K."/>
            <person name="Katsumata H."/>
            <person name="Yamazaki S."/>
            <person name="Fujita N."/>
        </authorList>
    </citation>
    <scope>NUCLEOTIDE SEQUENCE [LARGE SCALE GENOMIC DNA]</scope>
    <source>
        <strain evidence="4 5">NBRC 100432</strain>
    </source>
</reference>
<feature type="DNA-binding region" description="H-T-H motif" evidence="2">
    <location>
        <begin position="68"/>
        <end position="87"/>
    </location>
</feature>
<evidence type="ECO:0000259" key="3">
    <source>
        <dbReference type="PROSITE" id="PS50977"/>
    </source>
</evidence>
<proteinExistence type="predicted"/>
<name>H0QXF0_9ACTN</name>
<dbReference type="EMBL" id="BAEH01000035">
    <property type="protein sequence ID" value="GAB17501.1"/>
    <property type="molecule type" value="Genomic_DNA"/>
</dbReference>
<keyword evidence="1 2" id="KW-0238">DNA-binding</keyword>
<dbReference type="InterPro" id="IPR001647">
    <property type="entry name" value="HTH_TetR"/>
</dbReference>
<protein>
    <submittedName>
        <fullName evidence="4">Putative TetR family transcriptional regulator</fullName>
    </submittedName>
</protein>
<dbReference type="eggNOG" id="COG1309">
    <property type="taxonomic scope" value="Bacteria"/>
</dbReference>
<evidence type="ECO:0000256" key="1">
    <source>
        <dbReference type="ARBA" id="ARBA00023125"/>
    </source>
</evidence>
<dbReference type="Proteomes" id="UP000035034">
    <property type="component" value="Unassembled WGS sequence"/>
</dbReference>
<dbReference type="Gene3D" id="1.10.357.10">
    <property type="entry name" value="Tetracycline Repressor, domain 2"/>
    <property type="match status" value="1"/>
</dbReference>
<dbReference type="RefSeq" id="WP_007316839.1">
    <property type="nucleotide sequence ID" value="NZ_BAEH01000035.1"/>
</dbReference>
<dbReference type="SUPFAM" id="SSF46689">
    <property type="entry name" value="Homeodomain-like"/>
    <property type="match status" value="1"/>
</dbReference>
<dbReference type="GO" id="GO:0003677">
    <property type="term" value="F:DNA binding"/>
    <property type="evidence" value="ECO:0007669"/>
    <property type="project" value="UniProtKB-UniRule"/>
</dbReference>
<dbReference type="InterPro" id="IPR009057">
    <property type="entry name" value="Homeodomain-like_sf"/>
</dbReference>
<comment type="caution">
    <text evidence="4">The sequence shown here is derived from an EMBL/GenBank/DDBJ whole genome shotgun (WGS) entry which is preliminary data.</text>
</comment>
<gene>
    <name evidence="4" type="ORF">GOEFS_035_00330</name>
</gene>
<dbReference type="Pfam" id="PF00440">
    <property type="entry name" value="TetR_N"/>
    <property type="match status" value="1"/>
</dbReference>
<organism evidence="4 5">
    <name type="scientific">Gordonia effusa NBRC 100432</name>
    <dbReference type="NCBI Taxonomy" id="1077974"/>
    <lineage>
        <taxon>Bacteria</taxon>
        <taxon>Bacillati</taxon>
        <taxon>Actinomycetota</taxon>
        <taxon>Actinomycetes</taxon>
        <taxon>Mycobacteriales</taxon>
        <taxon>Gordoniaceae</taxon>
        <taxon>Gordonia</taxon>
    </lineage>
</organism>
<keyword evidence="5" id="KW-1185">Reference proteome</keyword>
<evidence type="ECO:0000313" key="4">
    <source>
        <dbReference type="EMBL" id="GAB17501.1"/>
    </source>
</evidence>
<evidence type="ECO:0000313" key="5">
    <source>
        <dbReference type="Proteomes" id="UP000035034"/>
    </source>
</evidence>
<dbReference type="AlphaFoldDB" id="H0QXF0"/>
<feature type="domain" description="HTH tetR-type" evidence="3">
    <location>
        <begin position="46"/>
        <end position="105"/>
    </location>
</feature>
<dbReference type="STRING" id="1077974.GOEFS_035_00330"/>
<accession>H0QXF0</accession>
<evidence type="ECO:0000256" key="2">
    <source>
        <dbReference type="PROSITE-ProRule" id="PRU00335"/>
    </source>
</evidence>